<feature type="transmembrane region" description="Helical" evidence="8">
    <location>
        <begin position="305"/>
        <end position="326"/>
    </location>
</feature>
<evidence type="ECO:0000256" key="3">
    <source>
        <dbReference type="ARBA" id="ARBA00022692"/>
    </source>
</evidence>
<evidence type="ECO:0000313" key="10">
    <source>
        <dbReference type="EMBL" id="GMG39334.1"/>
    </source>
</evidence>
<keyword evidence="5" id="KW-0067">ATP-binding</keyword>
<keyword evidence="6 8" id="KW-1133">Transmembrane helix</keyword>
<dbReference type="GO" id="GO:0140359">
    <property type="term" value="F:ABC-type transporter activity"/>
    <property type="evidence" value="ECO:0007669"/>
    <property type="project" value="InterPro"/>
</dbReference>
<sequence>MGASGAGKTTLLNALSHRFKQGHISDGICSINLNSVGYVKQHDLLIENLTVLETLTTYASVHNARSVDKQYINRMMKILGLAQFAHFQIKGMSLENLKKISLGIELMVKPDVLFVDEITSGMDNISAFNIVKCLRDLTINTNISVICSIHQPSPSLIDQFDKILLLKKGGLQTFFGPLDQVLPYFEKNAYRECAPFENVADYIIDLMSHDETKFSWSQHWLESTEYSDLKQTLYGIPAFTNESDLQNKYQFGLSNFQQALVVFKRSYKELIRDHSYIISRFLLYIVSGLYLGFSFFKVDHSISSLQFSMFAIFMVLCVCSPMIHQIQGRCNFDKLLYEMKEFDMFHFSYLPISQMILESILAIIASTISYLCFYFTWSINTETNRAGLFYLVYAILFQLYYVTFSNGLLYVSPNLLLCNVMDALLFSFLVVFCGAMQPFGLMPTFWKAVFYYESPFTWFLKSLMSILFDKRVVECKDTEYALLLAQNGQTCAEYMEAHIDAHGGYLRNPSSFTYCSYCNYRSGEEFLKNLNMRYSELGMNIGIIVATIAFNVVVGIAGYGLIYQWRFKKGLFARKSTNS</sequence>
<organism evidence="10 11">
    <name type="scientific">Ambrosiozyma monospora</name>
    <name type="common">Yeast</name>
    <name type="synonym">Endomycopsis monosporus</name>
    <dbReference type="NCBI Taxonomy" id="43982"/>
    <lineage>
        <taxon>Eukaryota</taxon>
        <taxon>Fungi</taxon>
        <taxon>Dikarya</taxon>
        <taxon>Ascomycota</taxon>
        <taxon>Saccharomycotina</taxon>
        <taxon>Pichiomycetes</taxon>
        <taxon>Pichiales</taxon>
        <taxon>Pichiaceae</taxon>
        <taxon>Ambrosiozyma</taxon>
    </lineage>
</organism>
<evidence type="ECO:0000256" key="1">
    <source>
        <dbReference type="ARBA" id="ARBA00004141"/>
    </source>
</evidence>
<dbReference type="Proteomes" id="UP001165063">
    <property type="component" value="Unassembled WGS sequence"/>
</dbReference>
<feature type="transmembrane region" description="Helical" evidence="8">
    <location>
        <begin position="347"/>
        <end position="376"/>
    </location>
</feature>
<dbReference type="OrthoDB" id="66620at2759"/>
<dbReference type="InterPro" id="IPR013525">
    <property type="entry name" value="ABC2_TM"/>
</dbReference>
<dbReference type="InterPro" id="IPR003439">
    <property type="entry name" value="ABC_transporter-like_ATP-bd"/>
</dbReference>
<evidence type="ECO:0000256" key="7">
    <source>
        <dbReference type="ARBA" id="ARBA00023136"/>
    </source>
</evidence>
<dbReference type="GO" id="GO:0016020">
    <property type="term" value="C:membrane"/>
    <property type="evidence" value="ECO:0007669"/>
    <property type="project" value="UniProtKB-SubCell"/>
</dbReference>
<evidence type="ECO:0000313" key="11">
    <source>
        <dbReference type="Proteomes" id="UP001165063"/>
    </source>
</evidence>
<dbReference type="Gene3D" id="3.40.50.300">
    <property type="entry name" value="P-loop containing nucleotide triphosphate hydrolases"/>
    <property type="match status" value="1"/>
</dbReference>
<keyword evidence="7 8" id="KW-0472">Membrane</keyword>
<evidence type="ECO:0000256" key="4">
    <source>
        <dbReference type="ARBA" id="ARBA00022741"/>
    </source>
</evidence>
<proteinExistence type="predicted"/>
<evidence type="ECO:0000256" key="5">
    <source>
        <dbReference type="ARBA" id="ARBA00022840"/>
    </source>
</evidence>
<accession>A0A9W6YUN7</accession>
<keyword evidence="4" id="KW-0547">Nucleotide-binding</keyword>
<feature type="transmembrane region" description="Helical" evidence="8">
    <location>
        <begin position="388"/>
        <end position="411"/>
    </location>
</feature>
<dbReference type="Pfam" id="PF01061">
    <property type="entry name" value="ABC2_membrane"/>
    <property type="match status" value="1"/>
</dbReference>
<dbReference type="AlphaFoldDB" id="A0A9W6YUN7"/>
<keyword evidence="11" id="KW-1185">Reference proteome</keyword>
<dbReference type="EMBL" id="BSXU01002842">
    <property type="protein sequence ID" value="GMG39334.1"/>
    <property type="molecule type" value="Genomic_DNA"/>
</dbReference>
<name>A0A9W6YUN7_AMBMO</name>
<feature type="transmembrane region" description="Helical" evidence="8">
    <location>
        <begin position="274"/>
        <end position="293"/>
    </location>
</feature>
<protein>
    <submittedName>
        <fullName evidence="10">Unnamed protein product</fullName>
    </submittedName>
</protein>
<gene>
    <name evidence="10" type="ORF">Amon01_000525200</name>
</gene>
<evidence type="ECO:0000256" key="6">
    <source>
        <dbReference type="ARBA" id="ARBA00022989"/>
    </source>
</evidence>
<comment type="caution">
    <text evidence="10">The sequence shown here is derived from an EMBL/GenBank/DDBJ whole genome shotgun (WGS) entry which is preliminary data.</text>
</comment>
<keyword evidence="2" id="KW-0813">Transport</keyword>
<keyword evidence="3 8" id="KW-0812">Transmembrane</keyword>
<feature type="domain" description="AAA+ ATPase" evidence="9">
    <location>
        <begin position="1"/>
        <end position="170"/>
    </location>
</feature>
<comment type="subcellular location">
    <subcellularLocation>
        <location evidence="1">Membrane</location>
        <topology evidence="1">Multi-pass membrane protein</topology>
    </subcellularLocation>
</comment>
<evidence type="ECO:0000256" key="2">
    <source>
        <dbReference type="ARBA" id="ARBA00022448"/>
    </source>
</evidence>
<dbReference type="InterPro" id="IPR043926">
    <property type="entry name" value="ABCG_dom"/>
</dbReference>
<dbReference type="InterPro" id="IPR003593">
    <property type="entry name" value="AAA+_ATPase"/>
</dbReference>
<dbReference type="SUPFAM" id="SSF52540">
    <property type="entry name" value="P-loop containing nucleoside triphosphate hydrolases"/>
    <property type="match status" value="1"/>
</dbReference>
<dbReference type="GO" id="GO:0005524">
    <property type="term" value="F:ATP binding"/>
    <property type="evidence" value="ECO:0007669"/>
    <property type="project" value="UniProtKB-KW"/>
</dbReference>
<dbReference type="InterPro" id="IPR027417">
    <property type="entry name" value="P-loop_NTPase"/>
</dbReference>
<dbReference type="PANTHER" id="PTHR19241">
    <property type="entry name" value="ATP-BINDING CASSETTE TRANSPORTER"/>
    <property type="match status" value="1"/>
</dbReference>
<feature type="transmembrane region" description="Helical" evidence="8">
    <location>
        <begin position="423"/>
        <end position="446"/>
    </location>
</feature>
<dbReference type="Pfam" id="PF00005">
    <property type="entry name" value="ABC_tran"/>
    <property type="match status" value="1"/>
</dbReference>
<dbReference type="GO" id="GO:0016887">
    <property type="term" value="F:ATP hydrolysis activity"/>
    <property type="evidence" value="ECO:0007669"/>
    <property type="project" value="InterPro"/>
</dbReference>
<feature type="transmembrane region" description="Helical" evidence="8">
    <location>
        <begin position="537"/>
        <end position="562"/>
    </location>
</feature>
<evidence type="ECO:0000256" key="8">
    <source>
        <dbReference type="SAM" id="Phobius"/>
    </source>
</evidence>
<dbReference type="Pfam" id="PF19055">
    <property type="entry name" value="ABC2_membrane_7"/>
    <property type="match status" value="1"/>
</dbReference>
<dbReference type="SMART" id="SM00382">
    <property type="entry name" value="AAA"/>
    <property type="match status" value="1"/>
</dbReference>
<reference evidence="10" key="1">
    <citation type="submission" date="2023-04" db="EMBL/GenBank/DDBJ databases">
        <title>Ambrosiozyma monospora NBRC 1965.</title>
        <authorList>
            <person name="Ichikawa N."/>
            <person name="Sato H."/>
            <person name="Tonouchi N."/>
        </authorList>
    </citation>
    <scope>NUCLEOTIDE SEQUENCE</scope>
    <source>
        <strain evidence="10">NBRC 1965</strain>
    </source>
</reference>
<evidence type="ECO:0000259" key="9">
    <source>
        <dbReference type="SMART" id="SM00382"/>
    </source>
</evidence>